<dbReference type="EMBL" id="HBGW01048230">
    <property type="protein sequence ID" value="CAD9578759.1"/>
    <property type="molecule type" value="Transcribed_RNA"/>
</dbReference>
<proteinExistence type="predicted"/>
<gene>
    <name evidence="2" type="ORF">BRAN1462_LOCUS30730</name>
</gene>
<keyword evidence="1" id="KW-1133">Transmembrane helix</keyword>
<accession>A0A7S2P6B4</accession>
<keyword evidence="1" id="KW-0472">Membrane</keyword>
<feature type="transmembrane region" description="Helical" evidence="1">
    <location>
        <begin position="158"/>
        <end position="181"/>
    </location>
</feature>
<dbReference type="AlphaFoldDB" id="A0A7S2P6B4"/>
<evidence type="ECO:0000313" key="2">
    <source>
        <dbReference type="EMBL" id="CAD9578759.1"/>
    </source>
</evidence>
<organism evidence="2">
    <name type="scientific">Zooxanthella nutricula</name>
    <dbReference type="NCBI Taxonomy" id="1333877"/>
    <lineage>
        <taxon>Eukaryota</taxon>
        <taxon>Sar</taxon>
        <taxon>Alveolata</taxon>
        <taxon>Dinophyceae</taxon>
        <taxon>Peridiniales</taxon>
        <taxon>Peridiniales incertae sedis</taxon>
        <taxon>Zooxanthella</taxon>
    </lineage>
</organism>
<sequence length="216" mass="22795">MGRCAEKTSAGVGLCGFGLGHVGCGLVLLFVAMIVIVSETSYLTIGSRAFTFSVDGTGSSLRLYTSGPEACSDVLNSTTVTGPSEQVVELESACGQEQHWLESWVNIKPMATSKELAPGAYKVRLRSAKWSGRLWAAVGQHPTDKVRGFLNFTVSLELVIAGVFVLAGVLLGCGLLGMWFFRGAREEIPFLSAPEEAKDAGECAEAGEVTAKDVAV</sequence>
<keyword evidence="1" id="KW-0812">Transmembrane</keyword>
<protein>
    <submittedName>
        <fullName evidence="2">Uncharacterized protein</fullName>
    </submittedName>
</protein>
<evidence type="ECO:0000256" key="1">
    <source>
        <dbReference type="SAM" id="Phobius"/>
    </source>
</evidence>
<name>A0A7S2P6B4_9DINO</name>
<feature type="transmembrane region" description="Helical" evidence="1">
    <location>
        <begin position="12"/>
        <end position="37"/>
    </location>
</feature>
<reference evidence="2" key="1">
    <citation type="submission" date="2021-01" db="EMBL/GenBank/DDBJ databases">
        <authorList>
            <person name="Corre E."/>
            <person name="Pelletier E."/>
            <person name="Niang G."/>
            <person name="Scheremetjew M."/>
            <person name="Finn R."/>
            <person name="Kale V."/>
            <person name="Holt S."/>
            <person name="Cochrane G."/>
            <person name="Meng A."/>
            <person name="Brown T."/>
            <person name="Cohen L."/>
        </authorList>
    </citation>
    <scope>NUCLEOTIDE SEQUENCE</scope>
    <source>
        <strain evidence="2">RCC3387</strain>
    </source>
</reference>